<accession>A0A5B8HWX5</accession>
<name>A0A5B8HWX5_9VIRU</name>
<sequence length="357" mass="41530">MSHKLLLTLIILLIILILFITSKENFNMLSPDSSEEMTYYELDDLGIIDDTLSKIKDSMFERNKYWSFITPTQEFTGIIPKIQHIDDNTKTEFKKNNIYYQSDNKEDDIGIFTDLLDPVENPNVLRLIGSIRIKYMDTTPINGDKLNEFLGDINITFTPKKMINEIENENENEIKITKYVKYQKPTYYINKNDKLNKINIATNLTNLDEVLIIFNDNINLEINTPNISFNNPNATLERINYIEVYGKDLNSIINQLRYIDNISIILTKLIFTNMTSQLLCFGNSGSVGNKKCEFDDTNLTQIDSQSRIWIDSFIDEEIFNSEGQSLNDIKIELKNLIDNKNSDYFDYLSDLLDNFPQ</sequence>
<evidence type="ECO:0000313" key="1">
    <source>
        <dbReference type="EMBL" id="QDY51670.1"/>
    </source>
</evidence>
<dbReference type="EMBL" id="MK250085">
    <property type="protein sequence ID" value="QDY51670.1"/>
    <property type="molecule type" value="Genomic_DNA"/>
</dbReference>
<gene>
    <name evidence="1" type="ORF">1_55</name>
</gene>
<reference evidence="1" key="1">
    <citation type="submission" date="2018-11" db="EMBL/GenBank/DDBJ databases">
        <title>A distinct lineage of giant viruses engineers rhodopsin photosystems in predatory marine eukaryotes.</title>
        <authorList>
            <person name="Needham D.M."/>
            <person name="Yoshizawa S."/>
            <person name="Hosaka T."/>
            <person name="Poirier C."/>
            <person name="Choi C.-J."/>
            <person name="Hehenberger E."/>
            <person name="Irwin N.A.T."/>
            <person name="Wilken S."/>
            <person name="Yung C.-M."/>
            <person name="Bachy C."/>
            <person name="Kurihara R."/>
            <person name="Nakajima Y."/>
            <person name="Kojima K."/>
            <person name="Kimura-Someya T."/>
            <person name="Leonard G."/>
            <person name="Malmstrom R.R."/>
            <person name="Mende D."/>
            <person name="Olson D.K."/>
            <person name="Sudo Y."/>
            <person name="Sudek S."/>
            <person name="Richards T.A."/>
            <person name="DeLong E.F."/>
            <person name="Keeling P.J."/>
            <person name="Santoro A.E."/>
            <person name="Shirouzu M."/>
            <person name="Iwasaki W."/>
            <person name="Worden A.Z."/>
        </authorList>
    </citation>
    <scope>NUCLEOTIDE SEQUENCE</scope>
</reference>
<organism evidence="1">
    <name type="scientific">Mimiviridae sp. ChoanoV1</name>
    <dbReference type="NCBI Taxonomy" id="2596887"/>
    <lineage>
        <taxon>Viruses</taxon>
        <taxon>Varidnaviria</taxon>
        <taxon>Bamfordvirae</taxon>
        <taxon>Nucleocytoviricota</taxon>
        <taxon>Megaviricetes</taxon>
        <taxon>Imitervirales</taxon>
        <taxon>Schizomimiviridae</taxon>
    </lineage>
</organism>
<protein>
    <submittedName>
        <fullName evidence="1">Uncharacterized protein</fullName>
    </submittedName>
</protein>
<proteinExistence type="predicted"/>